<keyword evidence="8" id="KW-1185">Reference proteome</keyword>
<dbReference type="InterPro" id="IPR004556">
    <property type="entry name" value="HemK-like"/>
</dbReference>
<dbReference type="NCBIfam" id="TIGR03704">
    <property type="entry name" value="PrmC_rel_meth"/>
    <property type="match status" value="1"/>
</dbReference>
<evidence type="ECO:0000256" key="3">
    <source>
        <dbReference type="ARBA" id="ARBA00022679"/>
    </source>
</evidence>
<comment type="caution">
    <text evidence="7">The sequence shown here is derived from an EMBL/GenBank/DDBJ whole genome shotgun (WGS) entry which is preliminary data.</text>
</comment>
<keyword evidence="3" id="KW-0808">Transferase</keyword>
<dbReference type="RefSeq" id="WP_139987085.1">
    <property type="nucleotide sequence ID" value="NZ_VENP01000033.1"/>
</dbReference>
<keyword evidence="4" id="KW-0949">S-adenosyl-L-methionine</keyword>
<feature type="domain" description="Methyltransferase small" evidence="6">
    <location>
        <begin position="84"/>
        <end position="154"/>
    </location>
</feature>
<name>A0A5C5BCK3_9MICO</name>
<dbReference type="AlphaFoldDB" id="A0A5C5BCK3"/>
<evidence type="ECO:0000256" key="5">
    <source>
        <dbReference type="ARBA" id="ARBA00048391"/>
    </source>
</evidence>
<protein>
    <recommendedName>
        <fullName evidence="1">peptide chain release factor N(5)-glutamine methyltransferase</fullName>
        <ecNumber evidence="1">2.1.1.297</ecNumber>
    </recommendedName>
</protein>
<dbReference type="PANTHER" id="PTHR18895">
    <property type="entry name" value="HEMK METHYLTRANSFERASE"/>
    <property type="match status" value="1"/>
</dbReference>
<dbReference type="Pfam" id="PF05175">
    <property type="entry name" value="MTS"/>
    <property type="match status" value="1"/>
</dbReference>
<evidence type="ECO:0000256" key="4">
    <source>
        <dbReference type="ARBA" id="ARBA00022691"/>
    </source>
</evidence>
<dbReference type="NCBIfam" id="TIGR00536">
    <property type="entry name" value="hemK_fam"/>
    <property type="match status" value="1"/>
</dbReference>
<dbReference type="Gene3D" id="3.40.50.150">
    <property type="entry name" value="Vaccinia Virus protein VP39"/>
    <property type="match status" value="1"/>
</dbReference>
<dbReference type="GO" id="GO:0032259">
    <property type="term" value="P:methylation"/>
    <property type="evidence" value="ECO:0007669"/>
    <property type="project" value="UniProtKB-KW"/>
</dbReference>
<dbReference type="InterPro" id="IPR029063">
    <property type="entry name" value="SAM-dependent_MTases_sf"/>
</dbReference>
<evidence type="ECO:0000313" key="8">
    <source>
        <dbReference type="Proteomes" id="UP000313849"/>
    </source>
</evidence>
<dbReference type="InterPro" id="IPR007848">
    <property type="entry name" value="Small_mtfrase_dom"/>
</dbReference>
<dbReference type="SUPFAM" id="SSF53335">
    <property type="entry name" value="S-adenosyl-L-methionine-dependent methyltransferases"/>
    <property type="match status" value="1"/>
</dbReference>
<dbReference type="GO" id="GO:0102559">
    <property type="term" value="F:peptide chain release factor N(5)-glutamine methyltransferase activity"/>
    <property type="evidence" value="ECO:0007669"/>
    <property type="project" value="UniProtKB-EC"/>
</dbReference>
<dbReference type="EC" id="2.1.1.297" evidence="1"/>
<evidence type="ECO:0000313" key="7">
    <source>
        <dbReference type="EMBL" id="TNU73782.1"/>
    </source>
</evidence>
<accession>A0A5C5BCK3</accession>
<gene>
    <name evidence="7" type="ORF">FH969_09605</name>
</gene>
<keyword evidence="2" id="KW-0489">Methyltransferase</keyword>
<evidence type="ECO:0000256" key="2">
    <source>
        <dbReference type="ARBA" id="ARBA00022603"/>
    </source>
</evidence>
<comment type="catalytic activity">
    <reaction evidence="5">
        <text>L-glutaminyl-[peptide chain release factor] + S-adenosyl-L-methionine = N(5)-methyl-L-glutaminyl-[peptide chain release factor] + S-adenosyl-L-homocysteine + H(+)</text>
        <dbReference type="Rhea" id="RHEA:42896"/>
        <dbReference type="Rhea" id="RHEA-COMP:10271"/>
        <dbReference type="Rhea" id="RHEA-COMP:10272"/>
        <dbReference type="ChEBI" id="CHEBI:15378"/>
        <dbReference type="ChEBI" id="CHEBI:30011"/>
        <dbReference type="ChEBI" id="CHEBI:57856"/>
        <dbReference type="ChEBI" id="CHEBI:59789"/>
        <dbReference type="ChEBI" id="CHEBI:61891"/>
        <dbReference type="EC" id="2.1.1.297"/>
    </reaction>
</comment>
<reference evidence="7 8" key="1">
    <citation type="submission" date="2019-06" db="EMBL/GenBank/DDBJ databases">
        <title>Draft genome sequence of Miniimonas arenae KCTC 19750T isolated from sea sand.</title>
        <authorList>
            <person name="Park S.-J."/>
        </authorList>
    </citation>
    <scope>NUCLEOTIDE SEQUENCE [LARGE SCALE GENOMIC DNA]</scope>
    <source>
        <strain evidence="7 8">KCTC 19750</strain>
    </source>
</reference>
<dbReference type="InterPro" id="IPR022446">
    <property type="entry name" value="MeTrfrase_put"/>
</dbReference>
<dbReference type="InterPro" id="IPR050320">
    <property type="entry name" value="N5-glutamine_MTase"/>
</dbReference>
<organism evidence="7 8">
    <name type="scientific">Miniimonas arenae</name>
    <dbReference type="NCBI Taxonomy" id="676201"/>
    <lineage>
        <taxon>Bacteria</taxon>
        <taxon>Bacillati</taxon>
        <taxon>Actinomycetota</taxon>
        <taxon>Actinomycetes</taxon>
        <taxon>Micrococcales</taxon>
        <taxon>Beutenbergiaceae</taxon>
        <taxon>Miniimonas</taxon>
    </lineage>
</organism>
<evidence type="ECO:0000259" key="6">
    <source>
        <dbReference type="Pfam" id="PF05175"/>
    </source>
</evidence>
<evidence type="ECO:0000256" key="1">
    <source>
        <dbReference type="ARBA" id="ARBA00012771"/>
    </source>
</evidence>
<sequence length="276" mass="28366">MPEPVVAGAPDGEPDVGPDPALVAALVTALRGAGCVFAEEEAALLAELPAPERAAALSRRVAGEPLEHVLGWAELAGVRVAVGPGVFVPRRRTEALVAQAQRLLTPDGVLLDLCCGSGAVARVLAERCRPARVHASDVDAAAVAVAAVNLAGLGTVSVADVVDGVPPDLRGAVTVLTANVPYVPTRELDLLPRDVREHEPRFTHDGGADGLDLLRRVLADAATWLAPGGVALSEVAPHQVGAALEAAHAVGLVPWCAVDDERDVAVLLARRRTDAP</sequence>
<dbReference type="OrthoDB" id="9800643at2"/>
<proteinExistence type="predicted"/>
<dbReference type="PANTHER" id="PTHR18895:SF74">
    <property type="entry name" value="MTRF1L RELEASE FACTOR GLUTAMINE METHYLTRANSFERASE"/>
    <property type="match status" value="1"/>
</dbReference>
<dbReference type="EMBL" id="VENP01000033">
    <property type="protein sequence ID" value="TNU73782.1"/>
    <property type="molecule type" value="Genomic_DNA"/>
</dbReference>
<dbReference type="Proteomes" id="UP000313849">
    <property type="component" value="Unassembled WGS sequence"/>
</dbReference>